<proteinExistence type="predicted"/>
<dbReference type="AlphaFoldDB" id="A0A450VAC0"/>
<name>A0A450VAC0_9GAMM</name>
<protein>
    <submittedName>
        <fullName evidence="1">Uncharacterized protein</fullName>
    </submittedName>
</protein>
<evidence type="ECO:0000313" key="1">
    <source>
        <dbReference type="EMBL" id="VFK01719.1"/>
    </source>
</evidence>
<organism evidence="1">
    <name type="scientific">Candidatus Kentrum eta</name>
    <dbReference type="NCBI Taxonomy" id="2126337"/>
    <lineage>
        <taxon>Bacteria</taxon>
        <taxon>Pseudomonadati</taxon>
        <taxon>Pseudomonadota</taxon>
        <taxon>Gammaproteobacteria</taxon>
        <taxon>Candidatus Kentrum</taxon>
    </lineage>
</organism>
<sequence length="45" mass="5172">MKAVGFPLVNFFLHRNMPAFIHTVKLKTWLGCIDSQHFVGSVDIR</sequence>
<dbReference type="EMBL" id="CAADFJ010000240">
    <property type="protein sequence ID" value="VFK05144.1"/>
    <property type="molecule type" value="Genomic_DNA"/>
</dbReference>
<dbReference type="EMBL" id="CAADFI010000243">
    <property type="protein sequence ID" value="VFK01719.1"/>
    <property type="molecule type" value="Genomic_DNA"/>
</dbReference>
<dbReference type="EMBL" id="CAADFG010000261">
    <property type="protein sequence ID" value="VFK02244.1"/>
    <property type="molecule type" value="Genomic_DNA"/>
</dbReference>
<evidence type="ECO:0000313" key="2">
    <source>
        <dbReference type="EMBL" id="VFK02244.1"/>
    </source>
</evidence>
<accession>A0A450VAC0</accession>
<reference evidence="1" key="1">
    <citation type="submission" date="2019-02" db="EMBL/GenBank/DDBJ databases">
        <authorList>
            <person name="Gruber-Vodicka R. H."/>
            <person name="Seah K. B. B."/>
        </authorList>
    </citation>
    <scope>NUCLEOTIDE SEQUENCE</scope>
    <source>
        <strain evidence="3">BECK_SA2B12</strain>
        <strain evidence="2">BECK_SA2B15</strain>
        <strain evidence="1">BECK_SA2B20</strain>
    </source>
</reference>
<evidence type="ECO:0000313" key="3">
    <source>
        <dbReference type="EMBL" id="VFK05144.1"/>
    </source>
</evidence>
<gene>
    <name evidence="2" type="ORF">BECKH772A_GA0070896_102613</name>
    <name evidence="1" type="ORF">BECKH772B_GA0070898_102433</name>
    <name evidence="3" type="ORF">BECKH772C_GA0070978_102403</name>
</gene>